<feature type="transmembrane region" description="Helical" evidence="1">
    <location>
        <begin position="155"/>
        <end position="176"/>
    </location>
</feature>
<evidence type="ECO:0000313" key="2">
    <source>
        <dbReference type="EMBL" id="KAF2897143.1"/>
    </source>
</evidence>
<evidence type="ECO:0000256" key="1">
    <source>
        <dbReference type="SAM" id="Phobius"/>
    </source>
</evidence>
<dbReference type="InterPro" id="IPR049352">
    <property type="entry name" value="Rost"/>
</dbReference>
<dbReference type="GO" id="GO:0016020">
    <property type="term" value="C:membrane"/>
    <property type="evidence" value="ECO:0007669"/>
    <property type="project" value="TreeGrafter"/>
</dbReference>
<keyword evidence="1" id="KW-0812">Transmembrane</keyword>
<keyword evidence="3" id="KW-1185">Reference proteome</keyword>
<dbReference type="PANTHER" id="PTHR12242">
    <property type="entry name" value="OS02G0130600 PROTEIN-RELATED"/>
    <property type="match status" value="1"/>
</dbReference>
<dbReference type="Pfam" id="PF21534">
    <property type="entry name" value="Rost"/>
    <property type="match status" value="1"/>
</dbReference>
<accession>A0A8K0D0J6</accession>
<feature type="transmembrane region" description="Helical" evidence="1">
    <location>
        <begin position="82"/>
        <end position="102"/>
    </location>
</feature>
<feature type="transmembrane region" description="Helical" evidence="1">
    <location>
        <begin position="183"/>
        <end position="203"/>
    </location>
</feature>
<feature type="transmembrane region" description="Helical" evidence="1">
    <location>
        <begin position="123"/>
        <end position="143"/>
    </location>
</feature>
<proteinExistence type="predicted"/>
<evidence type="ECO:0000313" key="3">
    <source>
        <dbReference type="Proteomes" id="UP000801492"/>
    </source>
</evidence>
<comment type="caution">
    <text evidence="2">The sequence shown here is derived from an EMBL/GenBank/DDBJ whole genome shotgun (WGS) entry which is preliminary data.</text>
</comment>
<dbReference type="Proteomes" id="UP000801492">
    <property type="component" value="Unassembled WGS sequence"/>
</dbReference>
<feature type="transmembrane region" description="Helical" evidence="1">
    <location>
        <begin position="227"/>
        <end position="249"/>
    </location>
</feature>
<feature type="transmembrane region" description="Helical" evidence="1">
    <location>
        <begin position="42"/>
        <end position="62"/>
    </location>
</feature>
<keyword evidence="1" id="KW-1133">Transmembrane helix</keyword>
<dbReference type="PANTHER" id="PTHR12242:SF49">
    <property type="entry name" value="HEADBUTT, ISOFORM E"/>
    <property type="match status" value="1"/>
</dbReference>
<keyword evidence="1" id="KW-0472">Membrane</keyword>
<name>A0A8K0D0J6_IGNLU</name>
<sequence>MGKCGRLREEFHKCNLRLTYDYPDDFILHQWQSDSHVDPCYLIYRYLFFIVLSVLAYCTVRWNSNLPLEQKLVSLAYFTNWSFLLCMYYGFLGVLIVTKAYIKQHKGNSHIVPDFPRLVPTYWVAQNVVTELSFGVSITFWALVHASETPPVGRFTWALHIWNSSLLLMDFFIVAVPVRILHVYFSVVIGVVYSIFSYVYYAAGGKRSDGKPYVYKLLNWKDNPFKAAVMCLAAICFLLVMRVFMFGLFRLRVWIYYTYYDEANLGDNIRVGGRETPSSFLNRNHPLVFHQARSIDDYRWYSSDSIVTERMYRVIGKQDSCDQGMLLKSHRVPDDSRTL</sequence>
<dbReference type="AlphaFoldDB" id="A0A8K0D0J6"/>
<gene>
    <name evidence="2" type="ORF">ILUMI_09032</name>
</gene>
<reference evidence="2" key="1">
    <citation type="submission" date="2019-08" db="EMBL/GenBank/DDBJ databases">
        <title>The genome of the North American firefly Photinus pyralis.</title>
        <authorList>
            <consortium name="Photinus pyralis genome working group"/>
            <person name="Fallon T.R."/>
            <person name="Sander Lower S.E."/>
            <person name="Weng J.-K."/>
        </authorList>
    </citation>
    <scope>NUCLEOTIDE SEQUENCE</scope>
    <source>
        <strain evidence="2">TRF0915ILg1</strain>
        <tissue evidence="2">Whole body</tissue>
    </source>
</reference>
<evidence type="ECO:0008006" key="4">
    <source>
        <dbReference type="Google" id="ProtNLM"/>
    </source>
</evidence>
<dbReference type="EMBL" id="VTPC01004451">
    <property type="protein sequence ID" value="KAF2897143.1"/>
    <property type="molecule type" value="Genomic_DNA"/>
</dbReference>
<organism evidence="2 3">
    <name type="scientific">Ignelater luminosus</name>
    <name type="common">Cucubano</name>
    <name type="synonym">Pyrophorus luminosus</name>
    <dbReference type="NCBI Taxonomy" id="2038154"/>
    <lineage>
        <taxon>Eukaryota</taxon>
        <taxon>Metazoa</taxon>
        <taxon>Ecdysozoa</taxon>
        <taxon>Arthropoda</taxon>
        <taxon>Hexapoda</taxon>
        <taxon>Insecta</taxon>
        <taxon>Pterygota</taxon>
        <taxon>Neoptera</taxon>
        <taxon>Endopterygota</taxon>
        <taxon>Coleoptera</taxon>
        <taxon>Polyphaga</taxon>
        <taxon>Elateriformia</taxon>
        <taxon>Elateroidea</taxon>
        <taxon>Elateridae</taxon>
        <taxon>Agrypninae</taxon>
        <taxon>Pyrophorini</taxon>
        <taxon>Ignelater</taxon>
    </lineage>
</organism>
<protein>
    <recommendedName>
        <fullName evidence="4">Protein rolling stone</fullName>
    </recommendedName>
</protein>
<dbReference type="OrthoDB" id="419711at2759"/>